<dbReference type="RefSeq" id="XP_003847217.1">
    <property type="nucleotide sequence ID" value="XM_003847169.1"/>
</dbReference>
<evidence type="ECO:0000313" key="1">
    <source>
        <dbReference type="EMBL" id="EGP82193.1"/>
    </source>
</evidence>
<proteinExistence type="predicted"/>
<organism evidence="1 2">
    <name type="scientific">Zymoseptoria tritici (strain CBS 115943 / IPO323)</name>
    <name type="common">Speckled leaf blotch fungus</name>
    <name type="synonym">Septoria tritici</name>
    <dbReference type="NCBI Taxonomy" id="336722"/>
    <lineage>
        <taxon>Eukaryota</taxon>
        <taxon>Fungi</taxon>
        <taxon>Dikarya</taxon>
        <taxon>Ascomycota</taxon>
        <taxon>Pezizomycotina</taxon>
        <taxon>Dothideomycetes</taxon>
        <taxon>Dothideomycetidae</taxon>
        <taxon>Mycosphaerellales</taxon>
        <taxon>Mycosphaerellaceae</taxon>
        <taxon>Zymoseptoria</taxon>
    </lineage>
</organism>
<sequence length="303" mass="34254">MDLTKWTTFDQRQRGRREIIHSVSNPLTISVRRGDNSDIPDTYTSDGMTDVWGYGILLPSSSTGKPRVYRRNLLLSLGGEIVLQRIGQPEWNIRAQQGALVKRGRQVVEAMQRDAIPGRPDSRNSEARHPVYHLGIWAGQGQTTPVWTSDTKQSSGPAATHTTRRDRVDNVLLFARQYMEDHIARYLHSRTNRHGIPEEIEAELRSRADVFAVLQRTFPGADSLLHPLYSIVTPFTTFSPREHRDTSDTDYSILANFGAGCWLVLPELQLRVHLQPYDLVIFQTNSLTHATAAVDGDCEADQR</sequence>
<keyword evidence="2" id="KW-1185">Reference proteome</keyword>
<dbReference type="EMBL" id="CM001212">
    <property type="protein sequence ID" value="EGP82193.1"/>
    <property type="molecule type" value="Genomic_DNA"/>
</dbReference>
<dbReference type="AlphaFoldDB" id="F9XRC6"/>
<dbReference type="Gene3D" id="3.60.130.30">
    <property type="match status" value="1"/>
</dbReference>
<protein>
    <submittedName>
        <fullName evidence="1">Uncharacterized protein</fullName>
    </submittedName>
</protein>
<dbReference type="HOGENOM" id="CLU_918913_0_0_1"/>
<reference evidence="1 2" key="1">
    <citation type="journal article" date="2011" name="PLoS Genet.">
        <title>Finished genome of the fungal wheat pathogen Mycosphaerella graminicola reveals dispensome structure, chromosome plasticity, and stealth pathogenesis.</title>
        <authorList>
            <person name="Goodwin S.B."/>
            <person name="Ben M'barek S."/>
            <person name="Dhillon B."/>
            <person name="Wittenberg A.H.J."/>
            <person name="Crane C.F."/>
            <person name="Hane J.K."/>
            <person name="Foster A.J."/>
            <person name="Van der Lee T.A.J."/>
            <person name="Grimwood J."/>
            <person name="Aerts A."/>
            <person name="Antoniw J."/>
            <person name="Bailey A."/>
            <person name="Bluhm B."/>
            <person name="Bowler J."/>
            <person name="Bristow J."/>
            <person name="van der Burgt A."/>
            <person name="Canto-Canche B."/>
            <person name="Churchill A.C.L."/>
            <person name="Conde-Ferraez L."/>
            <person name="Cools H.J."/>
            <person name="Coutinho P.M."/>
            <person name="Csukai M."/>
            <person name="Dehal P."/>
            <person name="De Wit P."/>
            <person name="Donzelli B."/>
            <person name="van de Geest H.C."/>
            <person name="van Ham R.C.H.J."/>
            <person name="Hammond-Kosack K.E."/>
            <person name="Henrissat B."/>
            <person name="Kilian A."/>
            <person name="Kobayashi A.K."/>
            <person name="Koopmann E."/>
            <person name="Kourmpetis Y."/>
            <person name="Kuzniar A."/>
            <person name="Lindquist E."/>
            <person name="Lombard V."/>
            <person name="Maliepaard C."/>
            <person name="Martins N."/>
            <person name="Mehrabi R."/>
            <person name="Nap J.P.H."/>
            <person name="Ponomarenko A."/>
            <person name="Rudd J.J."/>
            <person name="Salamov A."/>
            <person name="Schmutz J."/>
            <person name="Schouten H.J."/>
            <person name="Shapiro H."/>
            <person name="Stergiopoulos I."/>
            <person name="Torriani S.F.F."/>
            <person name="Tu H."/>
            <person name="de Vries R.P."/>
            <person name="Waalwijk C."/>
            <person name="Ware S.B."/>
            <person name="Wiebenga A."/>
            <person name="Zwiers L.-H."/>
            <person name="Oliver R.P."/>
            <person name="Grigoriev I.V."/>
            <person name="Kema G.H.J."/>
        </authorList>
    </citation>
    <scope>NUCLEOTIDE SEQUENCE [LARGE SCALE GENOMIC DNA]</scope>
    <source>
        <strain evidence="2">CBS 115943 / IPO323</strain>
    </source>
</reference>
<dbReference type="eggNOG" id="ENOG502STG6">
    <property type="taxonomic scope" value="Eukaryota"/>
</dbReference>
<gene>
    <name evidence="1" type="ORF">MYCGRDRAFT_97779</name>
</gene>
<accession>F9XRC6</accession>
<name>F9XRC6_ZYMTI</name>
<dbReference type="InParanoid" id="F9XRC6"/>
<evidence type="ECO:0000313" key="2">
    <source>
        <dbReference type="Proteomes" id="UP000008062"/>
    </source>
</evidence>
<dbReference type="KEGG" id="ztr:MYCGRDRAFT_97779"/>
<dbReference type="VEuPathDB" id="FungiDB:ZTRI_17.2"/>
<dbReference type="Proteomes" id="UP000008062">
    <property type="component" value="Chromosome 17"/>
</dbReference>
<dbReference type="GeneID" id="13399871"/>
<dbReference type="OrthoDB" id="2555528at2759"/>